<dbReference type="PROSITE" id="PS51747">
    <property type="entry name" value="CYT_DCMP_DEAMINASES_2"/>
    <property type="match status" value="1"/>
</dbReference>
<feature type="compositionally biased region" description="Low complexity" evidence="6">
    <location>
        <begin position="319"/>
        <end position="336"/>
    </location>
</feature>
<dbReference type="Proteomes" id="UP000613740">
    <property type="component" value="Unassembled WGS sequence"/>
</dbReference>
<dbReference type="GO" id="GO:0005737">
    <property type="term" value="C:cytoplasm"/>
    <property type="evidence" value="ECO:0007669"/>
    <property type="project" value="TreeGrafter"/>
</dbReference>
<dbReference type="PANTHER" id="PTHR11086">
    <property type="entry name" value="DEOXYCYTIDYLATE DEAMINASE-RELATED"/>
    <property type="match status" value="1"/>
</dbReference>
<protein>
    <recommendedName>
        <fullName evidence="5">dCMP deaminase</fullName>
        <ecNumber evidence="4">3.5.4.12</ecNumber>
    </recommendedName>
    <alternativeName>
        <fullName evidence="5">dCMP deaminase</fullName>
    </alternativeName>
</protein>
<feature type="region of interest" description="Disordered" evidence="6">
    <location>
        <begin position="396"/>
        <end position="584"/>
    </location>
</feature>
<comment type="cofactor">
    <cofactor evidence="1">
        <name>Zn(2+)</name>
        <dbReference type="ChEBI" id="CHEBI:29105"/>
    </cofactor>
</comment>
<evidence type="ECO:0000256" key="3">
    <source>
        <dbReference type="ARBA" id="ARBA00022801"/>
    </source>
</evidence>
<comment type="caution">
    <text evidence="8">The sequence shown here is derived from an EMBL/GenBank/DDBJ whole genome shotgun (WGS) entry which is preliminary data.</text>
</comment>
<dbReference type="CDD" id="cd01286">
    <property type="entry name" value="deoxycytidylate_deaminase"/>
    <property type="match status" value="1"/>
</dbReference>
<dbReference type="PANTHER" id="PTHR11086:SF18">
    <property type="entry name" value="DEOXYCYTIDYLATE DEAMINASE"/>
    <property type="match status" value="1"/>
</dbReference>
<dbReference type="Pfam" id="PF00383">
    <property type="entry name" value="dCMP_cyt_deam_1"/>
    <property type="match status" value="1"/>
</dbReference>
<evidence type="ECO:0000259" key="7">
    <source>
        <dbReference type="PROSITE" id="PS51747"/>
    </source>
</evidence>
<dbReference type="SUPFAM" id="SSF53927">
    <property type="entry name" value="Cytidine deaminase-like"/>
    <property type="match status" value="1"/>
</dbReference>
<dbReference type="EC" id="3.5.4.12" evidence="4"/>
<dbReference type="GO" id="GO:0009165">
    <property type="term" value="P:nucleotide biosynthetic process"/>
    <property type="evidence" value="ECO:0007669"/>
    <property type="project" value="UniProtKB-KW"/>
</dbReference>
<proteinExistence type="predicted"/>
<dbReference type="EMBL" id="JAEHOD010000097">
    <property type="protein sequence ID" value="KAG2428090.1"/>
    <property type="molecule type" value="Genomic_DNA"/>
</dbReference>
<feature type="compositionally biased region" description="Gly residues" evidence="6">
    <location>
        <begin position="413"/>
        <end position="462"/>
    </location>
</feature>
<dbReference type="AlphaFoldDB" id="A0A835SX16"/>
<feature type="region of interest" description="Disordered" evidence="6">
    <location>
        <begin position="34"/>
        <end position="71"/>
    </location>
</feature>
<sequence>MRSRSRIQAGSLLGADGYVLVAAAPSAVITASGYRSGHPVAAGTPSGKQRPMLPHPQYQPQPQHQVQARHGAAGSILTAAAVAATSTAAYVTAPAPSSSSAAAAVSAEQQGALLRSPLQASGRRDPTDPSPRSGSLSWDDYFMALAFLSAERSKDPNKQVGAVIVNADQVILGIGYNGFPRGCCDSDLPWAKVCPRGTGNGLTASTAIPTADGNDPLGTKYPYVVHAEANALLNKNAASRVYVTMFPCNECAKLLIQAGITEVVYHEDKVQHLEHLAAAWPTAATTSSTCTATTSRRGPTESGRAHQQLALRGGGGGAAVTASSGSSASAGQAQREARLQQAAAAAATAATTSAANNTRAGSGGACEGTGSGGGIASGAPSPAAATAGGSPCPLSPGVPLLTLTPDSPPRCGGSDGAGGGLASGRRGGSSGGKQRAGGHVSGGSGGGAWDGEGEGKGNGVGEGEWVEQGEGSIGGAIDASPTCSTGWRAQAGTPLQPPQLPQLPSPSPSRHEGHEGPGGLWRQAAAGDPAGQVGEEEQEGEGAALWSGFWPKQGQQQQQQQQQQAATQEEQARSSGGGGSGGLFSAAWAADTGATATAAASSGQILSSWARGGDAGFSGSESGSGSMTTITAGAETGSGIRVAAQPSDADVCYLASLRLLRLAGVALRQHRLGRPITVPSAAALAS</sequence>
<keyword evidence="2" id="KW-0545">Nucleotide biosynthesis</keyword>
<name>A0A835SX16_9CHLO</name>
<evidence type="ECO:0000256" key="5">
    <source>
        <dbReference type="ARBA" id="ARBA00041763"/>
    </source>
</evidence>
<keyword evidence="3" id="KW-0378">Hydrolase</keyword>
<organism evidence="8 9">
    <name type="scientific">Chlamydomonas schloesseri</name>
    <dbReference type="NCBI Taxonomy" id="2026947"/>
    <lineage>
        <taxon>Eukaryota</taxon>
        <taxon>Viridiplantae</taxon>
        <taxon>Chlorophyta</taxon>
        <taxon>core chlorophytes</taxon>
        <taxon>Chlorophyceae</taxon>
        <taxon>CS clade</taxon>
        <taxon>Chlamydomonadales</taxon>
        <taxon>Chlamydomonadaceae</taxon>
        <taxon>Chlamydomonas</taxon>
    </lineage>
</organism>
<dbReference type="InterPro" id="IPR035105">
    <property type="entry name" value="Deoxycytidylate_deaminase_dom"/>
</dbReference>
<evidence type="ECO:0000313" key="9">
    <source>
        <dbReference type="Proteomes" id="UP000613740"/>
    </source>
</evidence>
<evidence type="ECO:0000256" key="1">
    <source>
        <dbReference type="ARBA" id="ARBA00001947"/>
    </source>
</evidence>
<evidence type="ECO:0000313" key="8">
    <source>
        <dbReference type="EMBL" id="KAG2428090.1"/>
    </source>
</evidence>
<reference evidence="8" key="1">
    <citation type="journal article" date="2020" name="bioRxiv">
        <title>Comparative genomics of Chlamydomonas.</title>
        <authorList>
            <person name="Craig R.J."/>
            <person name="Hasan A.R."/>
            <person name="Ness R.W."/>
            <person name="Keightley P.D."/>
        </authorList>
    </citation>
    <scope>NUCLEOTIDE SEQUENCE</scope>
    <source>
        <strain evidence="8">CCAP 11/173</strain>
    </source>
</reference>
<dbReference type="InterPro" id="IPR015517">
    <property type="entry name" value="dCMP_deaminase-rel"/>
</dbReference>
<accession>A0A835SX16</accession>
<dbReference type="InterPro" id="IPR016193">
    <property type="entry name" value="Cytidine_deaminase-like"/>
</dbReference>
<dbReference type="InterPro" id="IPR002125">
    <property type="entry name" value="CMP_dCMP_dom"/>
</dbReference>
<evidence type="ECO:0000256" key="4">
    <source>
        <dbReference type="ARBA" id="ARBA00038938"/>
    </source>
</evidence>
<feature type="compositionally biased region" description="Pro residues" evidence="6">
    <location>
        <begin position="495"/>
        <end position="507"/>
    </location>
</feature>
<feature type="compositionally biased region" description="Low complexity" evidence="6">
    <location>
        <begin position="553"/>
        <end position="569"/>
    </location>
</feature>
<dbReference type="GO" id="GO:0004132">
    <property type="term" value="F:dCMP deaminase activity"/>
    <property type="evidence" value="ECO:0007669"/>
    <property type="project" value="UniProtKB-EC"/>
</dbReference>
<evidence type="ECO:0000256" key="2">
    <source>
        <dbReference type="ARBA" id="ARBA00022727"/>
    </source>
</evidence>
<evidence type="ECO:0000256" key="6">
    <source>
        <dbReference type="SAM" id="MobiDB-lite"/>
    </source>
</evidence>
<dbReference type="OrthoDB" id="6710946at2759"/>
<keyword evidence="9" id="KW-1185">Reference proteome</keyword>
<feature type="domain" description="CMP/dCMP-type deaminase" evidence="7">
    <location>
        <begin position="137"/>
        <end position="276"/>
    </location>
</feature>
<gene>
    <name evidence="8" type="ORF">HYH02_014481</name>
</gene>
<dbReference type="Gene3D" id="3.40.140.10">
    <property type="entry name" value="Cytidine Deaminase, domain 2"/>
    <property type="match status" value="1"/>
</dbReference>
<feature type="region of interest" description="Disordered" evidence="6">
    <location>
        <begin position="115"/>
        <end position="135"/>
    </location>
</feature>
<feature type="region of interest" description="Disordered" evidence="6">
    <location>
        <begin position="311"/>
        <end position="336"/>
    </location>
</feature>